<dbReference type="Proteomes" id="UP000248987">
    <property type="component" value="Unassembled WGS sequence"/>
</dbReference>
<evidence type="ECO:0000313" key="2">
    <source>
        <dbReference type="Proteomes" id="UP000248987"/>
    </source>
</evidence>
<evidence type="ECO:0000313" key="1">
    <source>
        <dbReference type="EMBL" id="RAJ24757.1"/>
    </source>
</evidence>
<organism evidence="1 2">
    <name type="scientific">Gelidibacter algens</name>
    <dbReference type="NCBI Taxonomy" id="49280"/>
    <lineage>
        <taxon>Bacteria</taxon>
        <taxon>Pseudomonadati</taxon>
        <taxon>Bacteroidota</taxon>
        <taxon>Flavobacteriia</taxon>
        <taxon>Flavobacteriales</taxon>
        <taxon>Flavobacteriaceae</taxon>
        <taxon>Gelidibacter</taxon>
    </lineage>
</organism>
<protein>
    <submittedName>
        <fullName evidence="1">Uncharacterized protein</fullName>
    </submittedName>
</protein>
<comment type="caution">
    <text evidence="1">The sequence shown here is derived from an EMBL/GenBank/DDBJ whole genome shotgun (WGS) entry which is preliminary data.</text>
</comment>
<dbReference type="OrthoDB" id="1439895at2"/>
<gene>
    <name evidence="1" type="ORF">LX77_01753</name>
</gene>
<dbReference type="AlphaFoldDB" id="A0A327SG94"/>
<keyword evidence="2" id="KW-1185">Reference proteome</keyword>
<dbReference type="EMBL" id="QLLQ01000005">
    <property type="protein sequence ID" value="RAJ24757.1"/>
    <property type="molecule type" value="Genomic_DNA"/>
</dbReference>
<proteinExistence type="predicted"/>
<accession>A0A327SG94</accession>
<name>A0A327SG94_9FLAO</name>
<sequence>MFATFLKTRTYIAVVLTFIFLAKFVAIDAHGLKTLFSATDTVFVNPYCKKQATVDATETSQNFSQQDHHQEQLIILSGQCTTPFHLELFTWEINYSDPIAVLDDHVPSRLNYRYLESVSPPPRLV</sequence>
<dbReference type="RefSeq" id="WP_083993951.1">
    <property type="nucleotide sequence ID" value="NZ_LZRN01000027.1"/>
</dbReference>
<reference evidence="1 2" key="1">
    <citation type="submission" date="2018-06" db="EMBL/GenBank/DDBJ databases">
        <title>Genomic Encyclopedia of Archaeal and Bacterial Type Strains, Phase II (KMG-II): from individual species to whole genera.</title>
        <authorList>
            <person name="Goeker M."/>
        </authorList>
    </citation>
    <scope>NUCLEOTIDE SEQUENCE [LARGE SCALE GENOMIC DNA]</scope>
    <source>
        <strain evidence="1 2">DSM 12408</strain>
    </source>
</reference>